<comment type="caution">
    <text evidence="1">The sequence shown here is derived from an EMBL/GenBank/DDBJ whole genome shotgun (WGS) entry which is preliminary data.</text>
</comment>
<protein>
    <submittedName>
        <fullName evidence="1">Uncharacterized protein</fullName>
    </submittedName>
</protein>
<evidence type="ECO:0000313" key="2">
    <source>
        <dbReference type="Proteomes" id="UP001162992"/>
    </source>
</evidence>
<accession>A0ACC2E741</accession>
<sequence>MLGKRPRQMRRTVSVSMMGPGSIPSEAPTVPDYPKEKQKPHVEAMASSNFPISYPARAQLAIPQVESGTCYAAPVLPFPFEANHSGSRPWERREVRAAVGLSIVAALHGTDPASGITNVGKDGRERARPAVEMTHRPIYQSKVVPSAQQASHIPQKLQHHHVMEIHGPHGNVVSGSFKDASTSSVSPGMHFLEVCCHCRRRLSHGRDIYMYRGDKAFCSEECRHQQILVDERKEKCFLTALKMRTAVQPTHSSGQQSRAMATGTAAAG</sequence>
<keyword evidence="2" id="KW-1185">Reference proteome</keyword>
<gene>
    <name evidence="1" type="ORF">O6H91_03G062900</name>
</gene>
<dbReference type="Proteomes" id="UP001162992">
    <property type="component" value="Chromosome 3"/>
</dbReference>
<proteinExistence type="predicted"/>
<evidence type="ECO:0000313" key="1">
    <source>
        <dbReference type="EMBL" id="KAJ7562299.1"/>
    </source>
</evidence>
<dbReference type="EMBL" id="CM055094">
    <property type="protein sequence ID" value="KAJ7562299.1"/>
    <property type="molecule type" value="Genomic_DNA"/>
</dbReference>
<organism evidence="1 2">
    <name type="scientific">Diphasiastrum complanatum</name>
    <name type="common">Issler's clubmoss</name>
    <name type="synonym">Lycopodium complanatum</name>
    <dbReference type="NCBI Taxonomy" id="34168"/>
    <lineage>
        <taxon>Eukaryota</taxon>
        <taxon>Viridiplantae</taxon>
        <taxon>Streptophyta</taxon>
        <taxon>Embryophyta</taxon>
        <taxon>Tracheophyta</taxon>
        <taxon>Lycopodiopsida</taxon>
        <taxon>Lycopodiales</taxon>
        <taxon>Lycopodiaceae</taxon>
        <taxon>Lycopodioideae</taxon>
        <taxon>Diphasiastrum</taxon>
    </lineage>
</organism>
<name>A0ACC2E741_DIPCM</name>
<reference evidence="2" key="1">
    <citation type="journal article" date="2024" name="Proc. Natl. Acad. Sci. U.S.A.">
        <title>Extraordinary preservation of gene collinearity over three hundred million years revealed in homosporous lycophytes.</title>
        <authorList>
            <person name="Li C."/>
            <person name="Wickell D."/>
            <person name="Kuo L.Y."/>
            <person name="Chen X."/>
            <person name="Nie B."/>
            <person name="Liao X."/>
            <person name="Peng D."/>
            <person name="Ji J."/>
            <person name="Jenkins J."/>
            <person name="Williams M."/>
            <person name="Shu S."/>
            <person name="Plott C."/>
            <person name="Barry K."/>
            <person name="Rajasekar S."/>
            <person name="Grimwood J."/>
            <person name="Han X."/>
            <person name="Sun S."/>
            <person name="Hou Z."/>
            <person name="He W."/>
            <person name="Dai G."/>
            <person name="Sun C."/>
            <person name="Schmutz J."/>
            <person name="Leebens-Mack J.H."/>
            <person name="Li F.W."/>
            <person name="Wang L."/>
        </authorList>
    </citation>
    <scope>NUCLEOTIDE SEQUENCE [LARGE SCALE GENOMIC DNA]</scope>
    <source>
        <strain evidence="2">cv. PW_Plant_1</strain>
    </source>
</reference>